<name>A0A0U5GGV5_ASPCI</name>
<evidence type="ECO:0000256" key="1">
    <source>
        <dbReference type="SAM" id="MobiDB-lite"/>
    </source>
</evidence>
<feature type="compositionally biased region" description="Basic residues" evidence="1">
    <location>
        <begin position="57"/>
        <end position="66"/>
    </location>
</feature>
<dbReference type="OMA" id="WFDCYDV"/>
<evidence type="ECO:0000313" key="2">
    <source>
        <dbReference type="EMBL" id="CEL11633.1"/>
    </source>
</evidence>
<dbReference type="EMBL" id="CDMC01000029">
    <property type="protein sequence ID" value="CEL11633.1"/>
    <property type="molecule type" value="Genomic_DNA"/>
</dbReference>
<gene>
    <name evidence="2" type="ORF">ASPCAL14733</name>
</gene>
<dbReference type="OrthoDB" id="3555317at2759"/>
<accession>A0A0U5GGV5</accession>
<dbReference type="CDD" id="cd14688">
    <property type="entry name" value="bZIP_YAP"/>
    <property type="match status" value="1"/>
</dbReference>
<dbReference type="Gene3D" id="1.20.5.170">
    <property type="match status" value="1"/>
</dbReference>
<dbReference type="InterPro" id="IPR046347">
    <property type="entry name" value="bZIP_sf"/>
</dbReference>
<dbReference type="AlphaFoldDB" id="A0A0U5GGV5"/>
<dbReference type="PANTHER" id="PTHR40618:SF1">
    <property type="entry name" value="B-ZIP TRANSCRIPTION FACTOR (EUROFUNG)"/>
    <property type="match status" value="1"/>
</dbReference>
<keyword evidence="3" id="KW-1185">Reference proteome</keyword>
<feature type="region of interest" description="Disordered" evidence="1">
    <location>
        <begin position="32"/>
        <end position="78"/>
    </location>
</feature>
<evidence type="ECO:0000313" key="3">
    <source>
        <dbReference type="Proteomes" id="UP000054771"/>
    </source>
</evidence>
<dbReference type="PANTHER" id="PTHR40618">
    <property type="entry name" value="B-ZIP TRANSCRIPTION FACTOR (EUROFUNG)-RELATED"/>
    <property type="match status" value="1"/>
</dbReference>
<protein>
    <recommendedName>
        <fullName evidence="4">BZIP domain-containing protein</fullName>
    </recommendedName>
</protein>
<dbReference type="GO" id="GO:0003700">
    <property type="term" value="F:DNA-binding transcription factor activity"/>
    <property type="evidence" value="ECO:0007669"/>
    <property type="project" value="InterPro"/>
</dbReference>
<feature type="region of interest" description="Disordered" evidence="1">
    <location>
        <begin position="201"/>
        <end position="227"/>
    </location>
</feature>
<proteinExistence type="predicted"/>
<organism evidence="2 3">
    <name type="scientific">Aspergillus calidoustus</name>
    <dbReference type="NCBI Taxonomy" id="454130"/>
    <lineage>
        <taxon>Eukaryota</taxon>
        <taxon>Fungi</taxon>
        <taxon>Dikarya</taxon>
        <taxon>Ascomycota</taxon>
        <taxon>Pezizomycotina</taxon>
        <taxon>Eurotiomycetes</taxon>
        <taxon>Eurotiomycetidae</taxon>
        <taxon>Eurotiales</taxon>
        <taxon>Aspergillaceae</taxon>
        <taxon>Aspergillus</taxon>
        <taxon>Aspergillus subgen. Nidulantes</taxon>
    </lineage>
</organism>
<dbReference type="SUPFAM" id="SSF57959">
    <property type="entry name" value="Leucine zipper domain"/>
    <property type="match status" value="1"/>
</dbReference>
<dbReference type="Proteomes" id="UP000054771">
    <property type="component" value="Unassembled WGS sequence"/>
</dbReference>
<feature type="compositionally biased region" description="Basic and acidic residues" evidence="1">
    <location>
        <begin position="201"/>
        <end position="213"/>
    </location>
</feature>
<feature type="compositionally biased region" description="Polar residues" evidence="1">
    <location>
        <begin position="32"/>
        <end position="48"/>
    </location>
</feature>
<reference evidence="3" key="1">
    <citation type="journal article" date="2016" name="Genome Announc.">
        <title>Draft genome sequences of fungus Aspergillus calidoustus.</title>
        <authorList>
            <person name="Horn F."/>
            <person name="Linde J."/>
            <person name="Mattern D.J."/>
            <person name="Walther G."/>
            <person name="Guthke R."/>
            <person name="Scherlach K."/>
            <person name="Martin K."/>
            <person name="Brakhage A.A."/>
            <person name="Petzke L."/>
            <person name="Valiante V."/>
        </authorList>
    </citation>
    <scope>NUCLEOTIDE SEQUENCE [LARGE SCALE GENOMIC DNA]</scope>
    <source>
        <strain evidence="3">SF006504</strain>
    </source>
</reference>
<evidence type="ECO:0008006" key="4">
    <source>
        <dbReference type="Google" id="ProtNLM"/>
    </source>
</evidence>
<sequence length="476" mass="53146">MTGYPAQNFNNIFNDLPFGDGMQVGIEENLGFDTTSYPQADSSETTGTDGRWPGKNRQGRRRGRPRIRTEEEESPNVGVSEALRYVPGTKQHERRKTQMRLAQRAYRARKEATVMSLNSRVRRLEIIVEQINTTFISFSDELIKSNVLKSAPNVTQKLHQSLKASLALTNQAISVVDDEHGDISPPTGDAGYTFLERGNKGKCSESIKPDSKNPSRPVPQEEGLEEPDPLLSYTTEALHPTKQTGNAPPLLLQNVHHTAISDTEGVGFAERLSRACAELAYRALIDPAFDPVPSHQRFRFPLTILTQQQLAMHFESIIRNGLRCGTPWELAIPFFSIGGAGLHYMDYRRDYLAHIPQQRSLVDIAQSLDRAAGDVWFDCYDVEGYLKEKGIIPISDSPEAIEFPLHPESRNIQSRPLWSNLYQSTSLENIPLRASTSKIVAESVLIRLLSASCVCLGRVPGFRRAEVEQCVMELGG</sequence>